<reference evidence="1" key="1">
    <citation type="submission" date="2018-05" db="EMBL/GenBank/DDBJ databases">
        <authorList>
            <person name="Lanie J.A."/>
            <person name="Ng W.-L."/>
            <person name="Kazmierczak K.M."/>
            <person name="Andrzejewski T.M."/>
            <person name="Davidsen T.M."/>
            <person name="Wayne K.J."/>
            <person name="Tettelin H."/>
            <person name="Glass J.I."/>
            <person name="Rusch D."/>
            <person name="Podicherti R."/>
            <person name="Tsui H.-C.T."/>
            <person name="Winkler M.E."/>
        </authorList>
    </citation>
    <scope>NUCLEOTIDE SEQUENCE</scope>
</reference>
<proteinExistence type="predicted"/>
<dbReference type="PIRSF" id="PIRSF015736">
    <property type="entry name" value="MI"/>
    <property type="match status" value="1"/>
</dbReference>
<organism evidence="1">
    <name type="scientific">marine metagenome</name>
    <dbReference type="NCBI Taxonomy" id="408172"/>
    <lineage>
        <taxon>unclassified sequences</taxon>
        <taxon>metagenomes</taxon>
        <taxon>ecological metagenomes</taxon>
    </lineage>
</organism>
<dbReference type="Gene3D" id="3.40.50.12500">
    <property type="match status" value="1"/>
</dbReference>
<dbReference type="PANTHER" id="PTHR40267:SF1">
    <property type="entry name" value="BLR3294 PROTEIN"/>
    <property type="match status" value="1"/>
</dbReference>
<dbReference type="EMBL" id="UINC01001758">
    <property type="protein sequence ID" value="SUZ88168.1"/>
    <property type="molecule type" value="Genomic_DNA"/>
</dbReference>
<dbReference type="InterPro" id="IPR053714">
    <property type="entry name" value="Iso_Racemase_Enz_sf"/>
</dbReference>
<sequence>MLRLAFGTDDGFGGRARIGLVVLENDQTVEAELRGLWPDGVTAFVTRIPMEDQVTPETLLAMEERIPAAAGLLPSTFGFDAIGYGCTSAATLIGEDGVDTAIRRAHPEVPNTNPMAAAVAAMGALGAVRIGVVTPYSAEVTAGIVGHLTRKGLAVAVVGSFLEESDSVVARITEESVAAAVIQLVASDQARAEPVRETGAARTGGGAGGLDAVFVSCTSLRALGIVEDLEADLGIPVVSSNLAFGWHLLRLAGVEDAIPGLGRLYRLTLDGSSA</sequence>
<dbReference type="AlphaFoldDB" id="A0A381RB46"/>
<dbReference type="InterPro" id="IPR026286">
    <property type="entry name" value="MaiA/AMDase"/>
</dbReference>
<dbReference type="PANTHER" id="PTHR40267">
    <property type="entry name" value="BLR3294 PROTEIN"/>
    <property type="match status" value="1"/>
</dbReference>
<protein>
    <recommendedName>
        <fullName evidence="2">Asp/Glu racemase</fullName>
    </recommendedName>
</protein>
<dbReference type="Pfam" id="PF17645">
    <property type="entry name" value="Amdase"/>
    <property type="match status" value="1"/>
</dbReference>
<name>A0A381RB46_9ZZZZ</name>
<evidence type="ECO:0000313" key="1">
    <source>
        <dbReference type="EMBL" id="SUZ88168.1"/>
    </source>
</evidence>
<accession>A0A381RB46</accession>
<evidence type="ECO:0008006" key="2">
    <source>
        <dbReference type="Google" id="ProtNLM"/>
    </source>
</evidence>
<gene>
    <name evidence="1" type="ORF">METZ01_LOCUS41022</name>
</gene>